<evidence type="ECO:0000256" key="7">
    <source>
        <dbReference type="ARBA" id="ARBA00022801"/>
    </source>
</evidence>
<evidence type="ECO:0000256" key="6">
    <source>
        <dbReference type="ARBA" id="ARBA00022490"/>
    </source>
</evidence>
<evidence type="ECO:0000256" key="8">
    <source>
        <dbReference type="ARBA" id="ARBA00032829"/>
    </source>
</evidence>
<evidence type="ECO:0000256" key="4">
    <source>
        <dbReference type="ARBA" id="ARBA00011881"/>
    </source>
</evidence>
<evidence type="ECO:0000256" key="5">
    <source>
        <dbReference type="ARBA" id="ARBA00012917"/>
    </source>
</evidence>
<feature type="domain" description="Acylamino-acid-releasing enzyme N-terminal" evidence="10">
    <location>
        <begin position="166"/>
        <end position="453"/>
    </location>
</feature>
<comment type="subunit">
    <text evidence="4">Homotetramer.</text>
</comment>
<dbReference type="PANTHER" id="PTHR42776:SF4">
    <property type="entry name" value="ACYLAMINO-ACID-RELEASING ENZYME"/>
    <property type="match status" value="1"/>
</dbReference>
<dbReference type="InParanoid" id="W4JXH7"/>
<dbReference type="GO" id="GO:0004252">
    <property type="term" value="F:serine-type endopeptidase activity"/>
    <property type="evidence" value="ECO:0007669"/>
    <property type="project" value="TreeGrafter"/>
</dbReference>
<dbReference type="EC" id="3.4.19.1" evidence="5"/>
<dbReference type="Pfam" id="PF00326">
    <property type="entry name" value="Peptidase_S9"/>
    <property type="match status" value="1"/>
</dbReference>
<gene>
    <name evidence="11" type="ORF">HETIRDRAFT_10160</name>
</gene>
<keyword evidence="6" id="KW-0963">Cytoplasm</keyword>
<dbReference type="GO" id="GO:0008242">
    <property type="term" value="F:omega peptidase activity"/>
    <property type="evidence" value="ECO:0007669"/>
    <property type="project" value="UniProtKB-EC"/>
</dbReference>
<keyword evidence="12" id="KW-1185">Reference proteome</keyword>
<evidence type="ECO:0000259" key="10">
    <source>
        <dbReference type="Pfam" id="PF19283"/>
    </source>
</evidence>
<dbReference type="EMBL" id="KI925462">
    <property type="protein sequence ID" value="ETW77770.1"/>
    <property type="molecule type" value="Genomic_DNA"/>
</dbReference>
<proteinExistence type="inferred from homology"/>
<dbReference type="eggNOG" id="KOG2100">
    <property type="taxonomic scope" value="Eukaryota"/>
</dbReference>
<evidence type="ECO:0000313" key="12">
    <source>
        <dbReference type="Proteomes" id="UP000030671"/>
    </source>
</evidence>
<evidence type="ECO:0000313" key="11">
    <source>
        <dbReference type="EMBL" id="ETW77770.1"/>
    </source>
</evidence>
<dbReference type="InterPro" id="IPR001375">
    <property type="entry name" value="Peptidase_S9_cat"/>
</dbReference>
<name>W4JXH7_HETIT</name>
<comment type="subcellular location">
    <subcellularLocation>
        <location evidence="2">Cytoplasm</location>
    </subcellularLocation>
</comment>
<evidence type="ECO:0000256" key="1">
    <source>
        <dbReference type="ARBA" id="ARBA00000721"/>
    </source>
</evidence>
<feature type="non-terminal residue" evidence="11">
    <location>
        <position position="726"/>
    </location>
</feature>
<dbReference type="GO" id="GO:0006508">
    <property type="term" value="P:proteolysis"/>
    <property type="evidence" value="ECO:0007669"/>
    <property type="project" value="InterPro"/>
</dbReference>
<dbReference type="GeneID" id="20665784"/>
<dbReference type="AlphaFoldDB" id="W4JXH7"/>
<dbReference type="SUPFAM" id="SSF82171">
    <property type="entry name" value="DPP6 N-terminal domain-like"/>
    <property type="match status" value="1"/>
</dbReference>
<protein>
    <recommendedName>
        <fullName evidence="5">acylaminoacyl-peptidase</fullName>
        <ecNumber evidence="5">3.4.19.1</ecNumber>
    </recommendedName>
    <alternativeName>
        <fullName evidence="8">Dipeptidyl-peptidase V</fullName>
    </alternativeName>
</protein>
<dbReference type="InterPro" id="IPR045550">
    <property type="entry name" value="AARE_N"/>
</dbReference>
<dbReference type="Proteomes" id="UP000030671">
    <property type="component" value="Unassembled WGS sequence"/>
</dbReference>
<feature type="domain" description="Peptidase S9 prolyl oligopeptidase catalytic" evidence="9">
    <location>
        <begin position="517"/>
        <end position="725"/>
    </location>
</feature>
<dbReference type="STRING" id="747525.W4JXH7"/>
<dbReference type="KEGG" id="hir:HETIRDRAFT_10160"/>
<dbReference type="RefSeq" id="XP_009549622.1">
    <property type="nucleotide sequence ID" value="XM_009551327.1"/>
</dbReference>
<dbReference type="Pfam" id="PF19283">
    <property type="entry name" value="APEH_N"/>
    <property type="match status" value="2"/>
</dbReference>
<dbReference type="GO" id="GO:0005737">
    <property type="term" value="C:cytoplasm"/>
    <property type="evidence" value="ECO:0007669"/>
    <property type="project" value="UniProtKB-SubCell"/>
</dbReference>
<evidence type="ECO:0000256" key="3">
    <source>
        <dbReference type="ARBA" id="ARBA00010040"/>
    </source>
</evidence>
<accession>W4JXH7</accession>
<dbReference type="OrthoDB" id="43744at2759"/>
<keyword evidence="7" id="KW-0378">Hydrolase</keyword>
<dbReference type="InterPro" id="IPR029058">
    <property type="entry name" value="AB_hydrolase_fold"/>
</dbReference>
<sequence>MSQSSELSKTIYNDLAELPVYTSAQFLAKNVIRVTSSSRDHTRNTKRSSTKTIYTQVDIAQNLVSLSQEVSPEVLASIVSQSGKLIAILRETSDSGGGKKRFVEVWAGDRLEVSVEVSKLHGSFYTDDQFYSLSFSPSEKSLVYVSEENPLPADHSDSFARFRYLPDFGESLTGRKRPRIYICQWQIKPTSTSGRIYGTVKPLEAHIPSSAEIVFGQAVFATDDRIIATGYELTEDGHRLGIKGCFNRPAGIWDISVALSNQVPHESGEQDNSSIIASAFKISDSARSSRSARIYRNPTSGSVFLYWISNALGGAHAGCSNLHSFDLTTGHSKLLLDTIFEVKSQHMGGFAGLYTDYGLPAQPFLSLENKEFIVTHTVQGSRMTVILVDAYEPQKVVHLTPVNSLEESVWSWTVLGTDRKTQVVCIRSSPTSPNELFLGQLTNENGNPVVSWNIIDKLTIPEDVGRALNSLKSSVVPIPDRFPTETILIESVSKEEGKRPLVSFIHGGPHATSLTAFSPSIVAMALQGYTLSLPNYTGSLGFGETYVRKLVGQCGTLDVQDVMGSIDHLVKLGVAEQGPGKQFAWGGSHGGFLGAHIIGQYPEVFSAAVLRNPVISCAQPAETDIPDWYFWEFGLPFTAQSEVTPELYKKLYPTSPIAYVDKVKASVLLLIGKDDRRVAPAQGKSYYHALKGRGNPVDMLEFPGEGHPLEGVEAARISWEAAADWF</sequence>
<dbReference type="Gene3D" id="3.40.50.1820">
    <property type="entry name" value="alpha/beta hydrolase"/>
    <property type="match status" value="1"/>
</dbReference>
<organism evidence="11 12">
    <name type="scientific">Heterobasidion irregulare (strain TC 32-1)</name>
    <dbReference type="NCBI Taxonomy" id="747525"/>
    <lineage>
        <taxon>Eukaryota</taxon>
        <taxon>Fungi</taxon>
        <taxon>Dikarya</taxon>
        <taxon>Basidiomycota</taxon>
        <taxon>Agaricomycotina</taxon>
        <taxon>Agaricomycetes</taxon>
        <taxon>Russulales</taxon>
        <taxon>Bondarzewiaceae</taxon>
        <taxon>Heterobasidion</taxon>
        <taxon>Heterobasidion annosum species complex</taxon>
    </lineage>
</organism>
<comment type="catalytic activity">
    <reaction evidence="1">
        <text>Cleavage of an N-acetyl or N-formyl amino acid from the N-terminus of a polypeptide.</text>
        <dbReference type="EC" id="3.4.19.1"/>
    </reaction>
</comment>
<dbReference type="SUPFAM" id="SSF53474">
    <property type="entry name" value="alpha/beta-Hydrolases"/>
    <property type="match status" value="1"/>
</dbReference>
<evidence type="ECO:0000256" key="2">
    <source>
        <dbReference type="ARBA" id="ARBA00004496"/>
    </source>
</evidence>
<dbReference type="PANTHER" id="PTHR42776">
    <property type="entry name" value="SERINE PEPTIDASE S9 FAMILY MEMBER"/>
    <property type="match status" value="1"/>
</dbReference>
<feature type="domain" description="Acylamino-acid-releasing enzyme N-terminal" evidence="10">
    <location>
        <begin position="34"/>
        <end position="150"/>
    </location>
</feature>
<comment type="similarity">
    <text evidence="3">Belongs to the peptidase S9C family.</text>
</comment>
<reference evidence="11 12" key="1">
    <citation type="journal article" date="2012" name="New Phytol.">
        <title>Insight into trade-off between wood decay and parasitism from the genome of a fungal forest pathogen.</title>
        <authorList>
            <person name="Olson A."/>
            <person name="Aerts A."/>
            <person name="Asiegbu F."/>
            <person name="Belbahri L."/>
            <person name="Bouzid O."/>
            <person name="Broberg A."/>
            <person name="Canback B."/>
            <person name="Coutinho P.M."/>
            <person name="Cullen D."/>
            <person name="Dalman K."/>
            <person name="Deflorio G."/>
            <person name="van Diepen L.T."/>
            <person name="Dunand C."/>
            <person name="Duplessis S."/>
            <person name="Durling M."/>
            <person name="Gonthier P."/>
            <person name="Grimwood J."/>
            <person name="Fossdal C.G."/>
            <person name="Hansson D."/>
            <person name="Henrissat B."/>
            <person name="Hietala A."/>
            <person name="Himmelstrand K."/>
            <person name="Hoffmeister D."/>
            <person name="Hogberg N."/>
            <person name="James T.Y."/>
            <person name="Karlsson M."/>
            <person name="Kohler A."/>
            <person name="Kues U."/>
            <person name="Lee Y.H."/>
            <person name="Lin Y.C."/>
            <person name="Lind M."/>
            <person name="Lindquist E."/>
            <person name="Lombard V."/>
            <person name="Lucas S."/>
            <person name="Lunden K."/>
            <person name="Morin E."/>
            <person name="Murat C."/>
            <person name="Park J."/>
            <person name="Raffaello T."/>
            <person name="Rouze P."/>
            <person name="Salamov A."/>
            <person name="Schmutz J."/>
            <person name="Solheim H."/>
            <person name="Stahlberg J."/>
            <person name="Velez H."/>
            <person name="de Vries R.P."/>
            <person name="Wiebenga A."/>
            <person name="Woodward S."/>
            <person name="Yakovlev I."/>
            <person name="Garbelotto M."/>
            <person name="Martin F."/>
            <person name="Grigoriev I.V."/>
            <person name="Stenlid J."/>
        </authorList>
    </citation>
    <scope>NUCLEOTIDE SEQUENCE [LARGE SCALE GENOMIC DNA]</scope>
    <source>
        <strain evidence="11 12">TC 32-1</strain>
    </source>
</reference>
<dbReference type="HOGENOM" id="CLU_014230_1_1_1"/>
<evidence type="ECO:0000259" key="9">
    <source>
        <dbReference type="Pfam" id="PF00326"/>
    </source>
</evidence>